<dbReference type="Gene3D" id="3.40.50.1110">
    <property type="entry name" value="SGNH hydrolase"/>
    <property type="match status" value="1"/>
</dbReference>
<keyword evidence="2" id="KW-1185">Reference proteome</keyword>
<name>A0A6P2D4I3_9BACT</name>
<proteinExistence type="predicted"/>
<reference evidence="1 2" key="1">
    <citation type="submission" date="2019-05" db="EMBL/GenBank/DDBJ databases">
        <authorList>
            <consortium name="Science for Life Laboratories"/>
        </authorList>
    </citation>
    <scope>NUCLEOTIDE SEQUENCE [LARGE SCALE GENOMIC DNA]</scope>
    <source>
        <strain evidence="1">Soil9</strain>
    </source>
</reference>
<dbReference type="SUPFAM" id="SSF52266">
    <property type="entry name" value="SGNH hydrolase"/>
    <property type="match status" value="1"/>
</dbReference>
<dbReference type="AlphaFoldDB" id="A0A6P2D4I3"/>
<dbReference type="Proteomes" id="UP000464178">
    <property type="component" value="Chromosome"/>
</dbReference>
<dbReference type="EMBL" id="LR593886">
    <property type="protein sequence ID" value="VTR95807.1"/>
    <property type="molecule type" value="Genomic_DNA"/>
</dbReference>
<gene>
    <name evidence="1" type="ORF">SOIL9_19070</name>
</gene>
<evidence type="ECO:0000313" key="2">
    <source>
        <dbReference type="Proteomes" id="UP000464178"/>
    </source>
</evidence>
<organism evidence="1 2">
    <name type="scientific">Gemmata massiliana</name>
    <dbReference type="NCBI Taxonomy" id="1210884"/>
    <lineage>
        <taxon>Bacteria</taxon>
        <taxon>Pseudomonadati</taxon>
        <taxon>Planctomycetota</taxon>
        <taxon>Planctomycetia</taxon>
        <taxon>Gemmatales</taxon>
        <taxon>Gemmataceae</taxon>
        <taxon>Gemmata</taxon>
    </lineage>
</organism>
<dbReference type="KEGG" id="gms:SOIL9_19070"/>
<evidence type="ECO:0000313" key="1">
    <source>
        <dbReference type="EMBL" id="VTR95807.1"/>
    </source>
</evidence>
<dbReference type="InterPro" id="IPR036514">
    <property type="entry name" value="SGNH_hydro_sf"/>
</dbReference>
<protein>
    <submittedName>
        <fullName evidence="1">Uncharacterized protein</fullName>
    </submittedName>
</protein>
<accession>A0A6P2D4I3</accession>
<sequence length="470" mass="51292">MAALRPRPKLMVIGDSLAQGCRSLTVNKVYCTQGWPAVVASEQGWEFVTPDFPRPILFDLEAEVRRLDTLGFSLDRLRFQGFESRFRQNLAEWLTASVESAHSCFDNLALSGGLIHDLYTRTAATSAAEIAALTPQGAASPIPLSAVATLHIAINGRFTLNPTRAPAFDGFTALDWARERRPERLFVQVGHNHGLYEVGSRAIAAEIDRGTAAQGTYWEQWGRLAADLAVLPPEIGLVLVALLPKVGAVANLRARGETRAGGYADTYEPVFAPSTGVLSGDDLAAIDARIRAANDQIRQIVSDAANRAGTGGRVVFLDMYAQFERNDYKNSLDPARQIDLGEGVIVDNRYIDSAAQRSNWFHSATRRLVAGGLQSIDGMHPTGCGYALLASEAMAALGVAHDRQNLLRRGFACDTLLTQLPGELGILVRLLGVLRDLDRLNQFVGDRQTLLSEGAHLVDMIRFMRQVFIR</sequence>
<dbReference type="GO" id="GO:0016788">
    <property type="term" value="F:hydrolase activity, acting on ester bonds"/>
    <property type="evidence" value="ECO:0007669"/>
    <property type="project" value="UniProtKB-ARBA"/>
</dbReference>